<evidence type="ECO:0000256" key="7">
    <source>
        <dbReference type="SAM" id="Phobius"/>
    </source>
</evidence>
<feature type="transmembrane region" description="Helical" evidence="7">
    <location>
        <begin position="217"/>
        <end position="237"/>
    </location>
</feature>
<evidence type="ECO:0000313" key="10">
    <source>
        <dbReference type="Proteomes" id="UP001244011"/>
    </source>
</evidence>
<dbReference type="GeneID" id="85313763"/>
<dbReference type="GO" id="GO:0016020">
    <property type="term" value="C:membrane"/>
    <property type="evidence" value="ECO:0007669"/>
    <property type="project" value="UniProtKB-SubCell"/>
</dbReference>
<dbReference type="EMBL" id="MU839010">
    <property type="protein sequence ID" value="KAK1766958.1"/>
    <property type="molecule type" value="Genomic_DNA"/>
</dbReference>
<accession>A0AAJ0BYR3</accession>
<feature type="region of interest" description="Disordered" evidence="6">
    <location>
        <begin position="342"/>
        <end position="361"/>
    </location>
</feature>
<dbReference type="InterPro" id="IPR052337">
    <property type="entry name" value="SAT4-like"/>
</dbReference>
<dbReference type="Proteomes" id="UP001244011">
    <property type="component" value="Unassembled WGS sequence"/>
</dbReference>
<comment type="subcellular location">
    <subcellularLocation>
        <location evidence="1">Membrane</location>
        <topology evidence="1">Multi-pass membrane protein</topology>
    </subcellularLocation>
</comment>
<dbReference type="PANTHER" id="PTHR33048:SF108">
    <property type="entry name" value="INTEGRAL MEMBRANE PROTEIN"/>
    <property type="match status" value="1"/>
</dbReference>
<keyword evidence="3 7" id="KW-1133">Transmembrane helix</keyword>
<dbReference type="AlphaFoldDB" id="A0AAJ0BYR3"/>
<evidence type="ECO:0000256" key="3">
    <source>
        <dbReference type="ARBA" id="ARBA00022989"/>
    </source>
</evidence>
<keyword evidence="10" id="KW-1185">Reference proteome</keyword>
<evidence type="ECO:0000256" key="2">
    <source>
        <dbReference type="ARBA" id="ARBA00022692"/>
    </source>
</evidence>
<feature type="compositionally biased region" description="Polar residues" evidence="6">
    <location>
        <begin position="342"/>
        <end position="359"/>
    </location>
</feature>
<evidence type="ECO:0000256" key="1">
    <source>
        <dbReference type="ARBA" id="ARBA00004141"/>
    </source>
</evidence>
<organism evidence="9 10">
    <name type="scientific">Phialemonium atrogriseum</name>
    <dbReference type="NCBI Taxonomy" id="1093897"/>
    <lineage>
        <taxon>Eukaryota</taxon>
        <taxon>Fungi</taxon>
        <taxon>Dikarya</taxon>
        <taxon>Ascomycota</taxon>
        <taxon>Pezizomycotina</taxon>
        <taxon>Sordariomycetes</taxon>
        <taxon>Sordariomycetidae</taxon>
        <taxon>Cephalothecales</taxon>
        <taxon>Cephalothecaceae</taxon>
        <taxon>Phialemonium</taxon>
    </lineage>
</organism>
<feature type="transmembrane region" description="Helical" evidence="7">
    <location>
        <begin position="101"/>
        <end position="126"/>
    </location>
</feature>
<feature type="domain" description="Rhodopsin" evidence="8">
    <location>
        <begin position="43"/>
        <end position="283"/>
    </location>
</feature>
<feature type="transmembrane region" description="Helical" evidence="7">
    <location>
        <begin position="147"/>
        <end position="165"/>
    </location>
</feature>
<sequence length="409" mass="45519">MATIMARRPQHGDVTKIPTPPLQATALFLNFFFPAIALVVLSLRFYSRAWTRQWGLDDLLIGLAMLCSLLMCGPFYMYIKLNYWGWHQEDVPEFDPAPGKWWFYLAQLFYNPVLAFVKASVLVFLLRLGGQKPGVRWAIHGLNLFNGLQAVAIFLVALLQCLPISANWDAAAMANAKCVDVSFHVTISCLTILTDILVIALPFWIFLGLQMPKAAKVAVIGIFMLGLTVSIIGIVRLVNVYKLFYVYEPNKDPYYDIGITLNVVEVNVAIISASAPALRPLFRAWLPNLFGGSSFRYGPGANKYDSQPTFGGTPRSGMHHRETTSHLGSNPNHSIALKSMRVGNSRTQHTECRSVSPSGSEEEIMTYNGIMRTTDVRVHFVGGEENNQDAHSRSSSDFKQNKEAKPTAI</sequence>
<evidence type="ECO:0000256" key="4">
    <source>
        <dbReference type="ARBA" id="ARBA00023136"/>
    </source>
</evidence>
<evidence type="ECO:0000256" key="6">
    <source>
        <dbReference type="SAM" id="MobiDB-lite"/>
    </source>
</evidence>
<feature type="transmembrane region" description="Helical" evidence="7">
    <location>
        <begin position="185"/>
        <end position="205"/>
    </location>
</feature>
<keyword evidence="2 7" id="KW-0812">Transmembrane</keyword>
<feature type="region of interest" description="Disordered" evidence="6">
    <location>
        <begin position="385"/>
        <end position="409"/>
    </location>
</feature>
<dbReference type="InterPro" id="IPR049326">
    <property type="entry name" value="Rhodopsin_dom_fungi"/>
</dbReference>
<evidence type="ECO:0000256" key="5">
    <source>
        <dbReference type="ARBA" id="ARBA00038359"/>
    </source>
</evidence>
<keyword evidence="4 7" id="KW-0472">Membrane</keyword>
<comment type="similarity">
    <text evidence="5">Belongs to the SAT4 family.</text>
</comment>
<comment type="caution">
    <text evidence="9">The sequence shown here is derived from an EMBL/GenBank/DDBJ whole genome shotgun (WGS) entry which is preliminary data.</text>
</comment>
<feature type="compositionally biased region" description="Basic and acidic residues" evidence="6">
    <location>
        <begin position="388"/>
        <end position="409"/>
    </location>
</feature>
<proteinExistence type="inferred from homology"/>
<dbReference type="RefSeq" id="XP_060283171.1">
    <property type="nucleotide sequence ID" value="XM_060430576.1"/>
</dbReference>
<gene>
    <name evidence="9" type="ORF">QBC33DRAFT_570499</name>
</gene>
<dbReference type="PANTHER" id="PTHR33048">
    <property type="entry name" value="PTH11-LIKE INTEGRAL MEMBRANE PROTEIN (AFU_ORTHOLOGUE AFUA_5G11245)"/>
    <property type="match status" value="1"/>
</dbReference>
<protein>
    <recommendedName>
        <fullName evidence="8">Rhodopsin domain-containing protein</fullName>
    </recommendedName>
</protein>
<feature type="transmembrane region" description="Helical" evidence="7">
    <location>
        <begin position="59"/>
        <end position="81"/>
    </location>
</feature>
<feature type="transmembrane region" description="Helical" evidence="7">
    <location>
        <begin position="27"/>
        <end position="47"/>
    </location>
</feature>
<dbReference type="Pfam" id="PF20684">
    <property type="entry name" value="Fung_rhodopsin"/>
    <property type="match status" value="1"/>
</dbReference>
<evidence type="ECO:0000313" key="9">
    <source>
        <dbReference type="EMBL" id="KAK1766958.1"/>
    </source>
</evidence>
<feature type="region of interest" description="Disordered" evidence="6">
    <location>
        <begin position="308"/>
        <end position="334"/>
    </location>
</feature>
<reference evidence="9" key="1">
    <citation type="submission" date="2023-06" db="EMBL/GenBank/DDBJ databases">
        <title>Genome-scale phylogeny and comparative genomics of the fungal order Sordariales.</title>
        <authorList>
            <consortium name="Lawrence Berkeley National Laboratory"/>
            <person name="Hensen N."/>
            <person name="Bonometti L."/>
            <person name="Westerberg I."/>
            <person name="Brannstrom I.O."/>
            <person name="Guillou S."/>
            <person name="Cros-Aarteil S."/>
            <person name="Calhoun S."/>
            <person name="Haridas S."/>
            <person name="Kuo A."/>
            <person name="Mondo S."/>
            <person name="Pangilinan J."/>
            <person name="Riley R."/>
            <person name="Labutti K."/>
            <person name="Andreopoulos B."/>
            <person name="Lipzen A."/>
            <person name="Chen C."/>
            <person name="Yanf M."/>
            <person name="Daum C."/>
            <person name="Ng V."/>
            <person name="Clum A."/>
            <person name="Steindorff A."/>
            <person name="Ohm R."/>
            <person name="Martin F."/>
            <person name="Silar P."/>
            <person name="Natvig D."/>
            <person name="Lalanne C."/>
            <person name="Gautier V."/>
            <person name="Ament-Velasquez S.L."/>
            <person name="Kruys A."/>
            <person name="Hutchinson M.I."/>
            <person name="Powell A.J."/>
            <person name="Barry K."/>
            <person name="Miller A.N."/>
            <person name="Grigoriev I.V."/>
            <person name="Debuchy R."/>
            <person name="Gladieux P."/>
            <person name="Thoren M.H."/>
            <person name="Johannesson H."/>
        </authorList>
    </citation>
    <scope>NUCLEOTIDE SEQUENCE</scope>
    <source>
        <strain evidence="9">8032-3</strain>
    </source>
</reference>
<name>A0AAJ0BYR3_9PEZI</name>
<evidence type="ECO:0000259" key="8">
    <source>
        <dbReference type="Pfam" id="PF20684"/>
    </source>
</evidence>